<feature type="domain" description="Peptidase M13 N-terminal" evidence="2">
    <location>
        <begin position="43"/>
        <end position="161"/>
    </location>
</feature>
<organism evidence="3">
    <name type="scientific">Oppiella nova</name>
    <dbReference type="NCBI Taxonomy" id="334625"/>
    <lineage>
        <taxon>Eukaryota</taxon>
        <taxon>Metazoa</taxon>
        <taxon>Ecdysozoa</taxon>
        <taxon>Arthropoda</taxon>
        <taxon>Chelicerata</taxon>
        <taxon>Arachnida</taxon>
        <taxon>Acari</taxon>
        <taxon>Acariformes</taxon>
        <taxon>Sarcoptiformes</taxon>
        <taxon>Oribatida</taxon>
        <taxon>Brachypylina</taxon>
        <taxon>Oppioidea</taxon>
        <taxon>Oppiidae</taxon>
        <taxon>Oppiella</taxon>
    </lineage>
</organism>
<dbReference type="EMBL" id="OC919623">
    <property type="protein sequence ID" value="CAD7651665.1"/>
    <property type="molecule type" value="Genomic_DNA"/>
</dbReference>
<dbReference type="Gene3D" id="3.40.390.10">
    <property type="entry name" value="Collagenase (Catalytic Domain)"/>
    <property type="match status" value="2"/>
</dbReference>
<dbReference type="Proteomes" id="UP000728032">
    <property type="component" value="Unassembled WGS sequence"/>
</dbReference>
<evidence type="ECO:0000259" key="2">
    <source>
        <dbReference type="Pfam" id="PF05649"/>
    </source>
</evidence>
<dbReference type="InterPro" id="IPR042089">
    <property type="entry name" value="Peptidase_M13_dom_2"/>
</dbReference>
<dbReference type="InterPro" id="IPR000718">
    <property type="entry name" value="Peptidase_M13"/>
</dbReference>
<dbReference type="PROSITE" id="PS51885">
    <property type="entry name" value="NEPRILYSIN"/>
    <property type="match status" value="1"/>
</dbReference>
<keyword evidence="4" id="KW-1185">Reference proteome</keyword>
<name>A0A7R9M3Q1_9ACAR</name>
<protein>
    <recommendedName>
        <fullName evidence="2">Peptidase M13 N-terminal domain-containing protein</fullName>
    </recommendedName>
</protein>
<dbReference type="PANTHER" id="PTHR11733:SF241">
    <property type="entry name" value="GH26575P-RELATED"/>
    <property type="match status" value="1"/>
</dbReference>
<accession>A0A7R9M3Q1</accession>
<dbReference type="OrthoDB" id="6514819at2759"/>
<gene>
    <name evidence="3" type="ORF">ONB1V03_LOCUS8412</name>
</gene>
<dbReference type="SUPFAM" id="SSF55486">
    <property type="entry name" value="Metalloproteases ('zincins'), catalytic domain"/>
    <property type="match status" value="2"/>
</dbReference>
<feature type="non-terminal residue" evidence="3">
    <location>
        <position position="210"/>
    </location>
</feature>
<dbReference type="InterPro" id="IPR024079">
    <property type="entry name" value="MetalloPept_cat_dom_sf"/>
</dbReference>
<dbReference type="AlphaFoldDB" id="A0A7R9M3Q1"/>
<sequence>HVIADNILGIDEFERMLTKKEPLDECNAAALALKANLNESVDPCDDFYSYACGGWEASHTIPDDRLNVNNYNILDDNISEFFRESLTQTPFKSDSNAVTYASDFFKACIDEETRDARGMTTVIEALDSSGGWPILGRWGANRDKQFEWKDSLLNGNKTLGEDIADNGGLRESYRAFQTHVQTYGEPPRLPHVSQYSPQQLFFLSFASVRS</sequence>
<evidence type="ECO:0000313" key="3">
    <source>
        <dbReference type="EMBL" id="CAD7651665.1"/>
    </source>
</evidence>
<reference evidence="3" key="1">
    <citation type="submission" date="2020-11" db="EMBL/GenBank/DDBJ databases">
        <authorList>
            <person name="Tran Van P."/>
        </authorList>
    </citation>
    <scope>NUCLEOTIDE SEQUENCE</scope>
</reference>
<evidence type="ECO:0000256" key="1">
    <source>
        <dbReference type="ARBA" id="ARBA00007357"/>
    </source>
</evidence>
<dbReference type="EMBL" id="CAJPVJ010004798">
    <property type="protein sequence ID" value="CAG2168928.1"/>
    <property type="molecule type" value="Genomic_DNA"/>
</dbReference>
<dbReference type="PANTHER" id="PTHR11733">
    <property type="entry name" value="ZINC METALLOPROTEASE FAMILY M13 NEPRILYSIN-RELATED"/>
    <property type="match status" value="1"/>
</dbReference>
<dbReference type="Pfam" id="PF05649">
    <property type="entry name" value="Peptidase_M13_N"/>
    <property type="match status" value="1"/>
</dbReference>
<dbReference type="Gene3D" id="1.10.1380.10">
    <property type="entry name" value="Neutral endopeptidase , domain2"/>
    <property type="match status" value="1"/>
</dbReference>
<dbReference type="GO" id="GO:0046872">
    <property type="term" value="F:metal ion binding"/>
    <property type="evidence" value="ECO:0007669"/>
    <property type="project" value="UniProtKB-KW"/>
</dbReference>
<comment type="similarity">
    <text evidence="1">Belongs to the peptidase M13 family.</text>
</comment>
<dbReference type="GO" id="GO:0004222">
    <property type="term" value="F:metalloendopeptidase activity"/>
    <property type="evidence" value="ECO:0007669"/>
    <property type="project" value="InterPro"/>
</dbReference>
<evidence type="ECO:0000313" key="4">
    <source>
        <dbReference type="Proteomes" id="UP000728032"/>
    </source>
</evidence>
<dbReference type="InterPro" id="IPR008753">
    <property type="entry name" value="Peptidase_M13_N"/>
</dbReference>
<dbReference type="GO" id="GO:0005886">
    <property type="term" value="C:plasma membrane"/>
    <property type="evidence" value="ECO:0007669"/>
    <property type="project" value="TreeGrafter"/>
</dbReference>
<dbReference type="GO" id="GO:0016485">
    <property type="term" value="P:protein processing"/>
    <property type="evidence" value="ECO:0007669"/>
    <property type="project" value="TreeGrafter"/>
</dbReference>
<proteinExistence type="inferred from homology"/>